<feature type="repeat" description="ANK" evidence="3">
    <location>
        <begin position="1564"/>
        <end position="1602"/>
    </location>
</feature>
<feature type="repeat" description="ANK" evidence="3">
    <location>
        <begin position="561"/>
        <end position="593"/>
    </location>
</feature>
<dbReference type="SUPFAM" id="SSF48403">
    <property type="entry name" value="Ankyrin repeat"/>
    <property type="match status" value="4"/>
</dbReference>
<dbReference type="SMART" id="SM00248">
    <property type="entry name" value="ANK"/>
    <property type="match status" value="24"/>
</dbReference>
<dbReference type="Pfam" id="PF24883">
    <property type="entry name" value="NPHP3_N"/>
    <property type="match status" value="1"/>
</dbReference>
<dbReference type="Gene3D" id="1.25.40.20">
    <property type="entry name" value="Ankyrin repeat-containing domain"/>
    <property type="match status" value="7"/>
</dbReference>
<feature type="repeat" description="ANK" evidence="3">
    <location>
        <begin position="594"/>
        <end position="626"/>
    </location>
</feature>
<evidence type="ECO:0000313" key="6">
    <source>
        <dbReference type="EMBL" id="KAJ5383469.1"/>
    </source>
</evidence>
<name>A0A9W9VJT3_9EURO</name>
<protein>
    <recommendedName>
        <fullName evidence="5">Nephrocystin 3-like N-terminal domain-containing protein</fullName>
    </recommendedName>
</protein>
<dbReference type="InterPro" id="IPR056884">
    <property type="entry name" value="NPHP3-like_N"/>
</dbReference>
<dbReference type="EMBL" id="JAPZBT010000001">
    <property type="protein sequence ID" value="KAJ5383469.1"/>
    <property type="molecule type" value="Genomic_DNA"/>
</dbReference>
<reference evidence="6" key="1">
    <citation type="submission" date="2022-12" db="EMBL/GenBank/DDBJ databases">
        <authorList>
            <person name="Petersen C."/>
        </authorList>
    </citation>
    <scope>NUCLEOTIDE SEQUENCE</scope>
    <source>
        <strain evidence="6">IBT 3081</strain>
    </source>
</reference>
<evidence type="ECO:0000256" key="1">
    <source>
        <dbReference type="ARBA" id="ARBA00022737"/>
    </source>
</evidence>
<feature type="repeat" description="ANK" evidence="3">
    <location>
        <begin position="1893"/>
        <end position="1927"/>
    </location>
</feature>
<proteinExistence type="predicted"/>
<keyword evidence="1" id="KW-0677">Repeat</keyword>
<dbReference type="OrthoDB" id="21416at2759"/>
<dbReference type="PROSITE" id="PS50297">
    <property type="entry name" value="ANK_REP_REGION"/>
    <property type="match status" value="6"/>
</dbReference>
<feature type="repeat" description="ANK" evidence="3">
    <location>
        <begin position="940"/>
        <end position="972"/>
    </location>
</feature>
<keyword evidence="2 3" id="KW-0040">ANK repeat</keyword>
<evidence type="ECO:0000259" key="5">
    <source>
        <dbReference type="Pfam" id="PF24883"/>
    </source>
</evidence>
<dbReference type="PANTHER" id="PTHR24198">
    <property type="entry name" value="ANKYRIN REPEAT AND PROTEIN KINASE DOMAIN-CONTAINING PROTEIN"/>
    <property type="match status" value="1"/>
</dbReference>
<dbReference type="Proteomes" id="UP001147752">
    <property type="component" value="Unassembled WGS sequence"/>
</dbReference>
<dbReference type="PROSITE" id="PS50088">
    <property type="entry name" value="ANK_REPEAT"/>
    <property type="match status" value="8"/>
</dbReference>
<gene>
    <name evidence="6" type="ORF">N7517_001380</name>
</gene>
<feature type="repeat" description="ANK" evidence="3">
    <location>
        <begin position="804"/>
        <end position="835"/>
    </location>
</feature>
<reference evidence="6" key="2">
    <citation type="journal article" date="2023" name="IMA Fungus">
        <title>Comparative genomic study of the Penicillium genus elucidates a diverse pangenome and 15 lateral gene transfer events.</title>
        <authorList>
            <person name="Petersen C."/>
            <person name="Sorensen T."/>
            <person name="Nielsen M.R."/>
            <person name="Sondergaard T.E."/>
            <person name="Sorensen J.L."/>
            <person name="Fitzpatrick D.A."/>
            <person name="Frisvad J.C."/>
            <person name="Nielsen K.L."/>
        </authorList>
    </citation>
    <scope>NUCLEOTIDE SEQUENCE</scope>
    <source>
        <strain evidence="6">IBT 3081</strain>
    </source>
</reference>
<evidence type="ECO:0000313" key="7">
    <source>
        <dbReference type="Proteomes" id="UP001147752"/>
    </source>
</evidence>
<organism evidence="6 7">
    <name type="scientific">Penicillium concentricum</name>
    <dbReference type="NCBI Taxonomy" id="293559"/>
    <lineage>
        <taxon>Eukaryota</taxon>
        <taxon>Fungi</taxon>
        <taxon>Dikarya</taxon>
        <taxon>Ascomycota</taxon>
        <taxon>Pezizomycotina</taxon>
        <taxon>Eurotiomycetes</taxon>
        <taxon>Eurotiomycetidae</taxon>
        <taxon>Eurotiales</taxon>
        <taxon>Aspergillaceae</taxon>
        <taxon>Penicillium</taxon>
    </lineage>
</organism>
<feature type="repeat" description="ANK" evidence="3">
    <location>
        <begin position="1194"/>
        <end position="1226"/>
    </location>
</feature>
<feature type="compositionally biased region" description="Polar residues" evidence="4">
    <location>
        <begin position="1284"/>
        <end position="1296"/>
    </location>
</feature>
<dbReference type="InterPro" id="IPR036770">
    <property type="entry name" value="Ankyrin_rpt-contain_sf"/>
</dbReference>
<evidence type="ECO:0000256" key="3">
    <source>
        <dbReference type="PROSITE-ProRule" id="PRU00023"/>
    </source>
</evidence>
<dbReference type="Pfam" id="PF00023">
    <property type="entry name" value="Ank"/>
    <property type="match status" value="2"/>
</dbReference>
<sequence>MALSDSEGSDVVMVSPGDVQDFNEGNILPLPASDLKKIREWLQPTPYDLEGSEFSRHLESYLAGTGQWLMSTSTYQQWHQSDTNGLLWIKGIPGSGKSVMAASIIHQIRKEKVPVLFFFFRQIIDANHQPVAVLRDWLCQILPFSPSLQAELKKDYIDERRSIDSLSANDLWKNIRFALTAFPKAYCVVDALDEMDHGNDDFLQALVELGQWRPANLKVLMLSRPVVAVESPLRPFYVPVLPLDEKLVDIDIAAYVQHRLRNSPVPEEYWTRITEAVPGRANGLFLYARLSMDAFSKPGADAGDVLNKLPDNLNVMYDGLLREHAEHSNVPKDLQMLILQSTTHTTRPLRLLEVAEMIKATHTPLGTSSLKEIKNIVRAACGPLLQILHDETVSVVHHSLTEFLKGLTRSTVIDEATFPILEAGPTNHRLAVACLDYLMSGCLESIDAKKRKKDNQYFNPKKAQQSKIRLKFPFLKYAANNWYIHTRRAALTGMDLSSLYSVIDEFFGNKKLFTAWLDIDWPQGSIQSVTPLHAVAKAGLAQYAAHLFQKGNVDPNVQNHHGDTPLYWAAFSGHGDVAQLFIQKRADPDGEANQGYKPLHEAARKNHADVVKVLLAAGVDPMTPKTKETPARRCGNAPTSVGHTPLMYACRNGHLEAVTEFLPYLSEGNIKKALGWLSGSGHAACVSLVLQNSVVDMKSHFGGRILFKACLNGDLDTIKVLVGAGADPNTRCSYPVNEFGGIGSRLRYPIRMKTPGKREEPRGFTSLHALSGINKRNGTHQIPLECVSVVLQAGADVHTKSEDDGKTALHFACANNIDIVQLLLEAGADPYAKTDIGATILHTDGKTDTKLLPILLDSAAVDINKLMAESNGGPLFSRLRGYHSESGIEILKYTTDPNLTEPDGNGFLHALLVRYRFCKQDTVLEALLSAGADPNLQNNKGETPLHTMGDDTKVELISKLVKAGADLEIRDLKGQTTLFKSLPGHSKGISNFSKSLINLGARLDTRDNKGRTLFHKMVCKVEALDDLIKMMDFDPSVTDNEGNTLFLEAVFATSRSDSTSIFKHLKSLGVDIDHPNSHGWTVLHQMSFQNQTHCHTSSSAETAFDYVLGECKNKSPQDTDGIQPLHIAAAVSEYNVFGLLCSGADMFAVTKEGMTVLHVAARARQPGIVGLVLSSMIDHDDETRNTFINQKNVEGDTALHLACCSGRPETVDLLLNAGADPNLPGKNGYTPLRACANFEMEQVRWTKVGKKEDAEALKIASIWLGIRSLPLAKGESEEGAKESQWGSNSENGASSSTRLDEILTSLVLHSKNPPSDKESLWEAFQEAVSNQRDYTAECLLRLQNRVFPKLNLIEGPGGDGFTLCKTRLRGEISSLREQEKRRNECMNTKGGSIDLRFEQMVKYLRLGHYGLFEEMASQKDLLVLDYTHISVIHCLVDDGLSELLDRLCTPEQALKFDDHEWCEHTENTGFSSRSRSRARTLPLLMHACHRNFPNMKVVRTLVENMGVNIDSKRRKRIYGDGNYKTVLDHAVLHDLAEGKTWWNVHQALPYLISKGANLEVRDDKGETPLHIALDYDKSKGVFYRHAVDILLDHGADVNAVNAYGETCLSKAGADIDLIKLLLSRGAAISATAIFAAIEFCNVELLELYLSHGDVANIRRPALERRVRPHALQKTIIPTAEEYPLFYAATFEPTKYSSRKEFDLASVRTGTMTALLRSGADPYATFVELHRVKDDSLVDGHDSDSDDVHAGSKDRWEPKTRTVIHEILTKTEVFEPLLQQSSLQLECRDDKGRTLILCTSNPEVIRRLVDRGADITAQDKSGKTVVHALIARKAQEENISIMRVLFDKDPSIVQIGDEAGDTPLHYALRERAIQFEYVDLLLEYGADLHQPDSKGDTALHILCRSASNHKTRIEQFLALGLDINARNKKGETPLMHCLAGGRLRSSIWSYSGDSSSDNDSLILLQDLGADFHARNDAGMSMLHVVARRKVRDTIGVRGRDIKDNMENLVSWFGFIMSLGVDPMLEDARQRTSLDHAAAYGNEHILKLFKQKDAQE</sequence>
<feature type="domain" description="Nephrocystin 3-like N-terminal" evidence="5">
    <location>
        <begin position="64"/>
        <end position="224"/>
    </location>
</feature>
<dbReference type="InterPro" id="IPR027417">
    <property type="entry name" value="P-loop_NTPase"/>
</dbReference>
<dbReference type="PRINTS" id="PR01415">
    <property type="entry name" value="ANKYRIN"/>
</dbReference>
<dbReference type="PANTHER" id="PTHR24198:SF165">
    <property type="entry name" value="ANKYRIN REPEAT-CONTAINING PROTEIN-RELATED"/>
    <property type="match status" value="1"/>
</dbReference>
<feature type="region of interest" description="Disordered" evidence="4">
    <location>
        <begin position="1275"/>
        <end position="1296"/>
    </location>
</feature>
<evidence type="ECO:0000256" key="2">
    <source>
        <dbReference type="ARBA" id="ARBA00023043"/>
    </source>
</evidence>
<dbReference type="GeneID" id="81458293"/>
<dbReference type="SUPFAM" id="SSF52540">
    <property type="entry name" value="P-loop containing nucleoside triphosphate hydrolases"/>
    <property type="match status" value="1"/>
</dbReference>
<comment type="caution">
    <text evidence="6">The sequence shown here is derived from an EMBL/GenBank/DDBJ whole genome shotgun (WGS) entry which is preliminary data.</text>
</comment>
<accession>A0A9W9VJT3</accession>
<keyword evidence="7" id="KW-1185">Reference proteome</keyword>
<feature type="repeat" description="ANK" evidence="3">
    <location>
        <begin position="1858"/>
        <end position="1892"/>
    </location>
</feature>
<dbReference type="Pfam" id="PF12796">
    <property type="entry name" value="Ank_2"/>
    <property type="match status" value="4"/>
</dbReference>
<dbReference type="InterPro" id="IPR002110">
    <property type="entry name" value="Ankyrin_rpt"/>
</dbReference>
<dbReference type="Gene3D" id="3.40.50.300">
    <property type="entry name" value="P-loop containing nucleotide triphosphate hydrolases"/>
    <property type="match status" value="1"/>
</dbReference>
<evidence type="ECO:0000256" key="4">
    <source>
        <dbReference type="SAM" id="MobiDB-lite"/>
    </source>
</evidence>
<dbReference type="RefSeq" id="XP_056583245.1">
    <property type="nucleotide sequence ID" value="XM_056719110.1"/>
</dbReference>